<proteinExistence type="predicted"/>
<feature type="domain" description="NodB homology" evidence="1">
    <location>
        <begin position="45"/>
        <end position="224"/>
    </location>
</feature>
<evidence type="ECO:0000313" key="3">
    <source>
        <dbReference type="Proteomes" id="UP001501578"/>
    </source>
</evidence>
<dbReference type="InterPro" id="IPR011330">
    <property type="entry name" value="Glyco_hydro/deAcase_b/a-brl"/>
</dbReference>
<protein>
    <submittedName>
        <fullName evidence="2">Polysaccharide deacetylase family protein</fullName>
    </submittedName>
</protein>
<dbReference type="Proteomes" id="UP001501578">
    <property type="component" value="Unassembled WGS sequence"/>
</dbReference>
<keyword evidence="3" id="KW-1185">Reference proteome</keyword>
<dbReference type="InterPro" id="IPR050248">
    <property type="entry name" value="Polysacc_deacetylase_ArnD"/>
</dbReference>
<dbReference type="InterPro" id="IPR002509">
    <property type="entry name" value="NODB_dom"/>
</dbReference>
<dbReference type="SUPFAM" id="SSF88713">
    <property type="entry name" value="Glycoside hydrolase/deacetylase"/>
    <property type="match status" value="1"/>
</dbReference>
<dbReference type="RefSeq" id="WP_343955401.1">
    <property type="nucleotide sequence ID" value="NZ_BAAAHQ010000065.1"/>
</dbReference>
<dbReference type="PROSITE" id="PS51677">
    <property type="entry name" value="NODB"/>
    <property type="match status" value="1"/>
</dbReference>
<dbReference type="Gene3D" id="3.20.20.370">
    <property type="entry name" value="Glycoside hydrolase/deacetylase"/>
    <property type="match status" value="1"/>
</dbReference>
<reference evidence="3" key="1">
    <citation type="journal article" date="2019" name="Int. J. Syst. Evol. Microbiol.">
        <title>The Global Catalogue of Microorganisms (GCM) 10K type strain sequencing project: providing services to taxonomists for standard genome sequencing and annotation.</title>
        <authorList>
            <consortium name="The Broad Institute Genomics Platform"/>
            <consortium name="The Broad Institute Genome Sequencing Center for Infectious Disease"/>
            <person name="Wu L."/>
            <person name="Ma J."/>
        </authorList>
    </citation>
    <scope>NUCLEOTIDE SEQUENCE [LARGE SCALE GENOMIC DNA]</scope>
    <source>
        <strain evidence="3">JCM 11136</strain>
    </source>
</reference>
<name>A0ABP4BU26_9ACTN</name>
<organism evidence="2 3">
    <name type="scientific">Nonomuraea longicatena</name>
    <dbReference type="NCBI Taxonomy" id="83682"/>
    <lineage>
        <taxon>Bacteria</taxon>
        <taxon>Bacillati</taxon>
        <taxon>Actinomycetota</taxon>
        <taxon>Actinomycetes</taxon>
        <taxon>Streptosporangiales</taxon>
        <taxon>Streptosporangiaceae</taxon>
        <taxon>Nonomuraea</taxon>
    </lineage>
</organism>
<evidence type="ECO:0000259" key="1">
    <source>
        <dbReference type="PROSITE" id="PS51677"/>
    </source>
</evidence>
<sequence length="232" mass="25136">MKTFRRVLACLLVLGLLAFGLDRLVNARTFQLAGELVDRVETGEKVVALTFDDGPDEHLDEIVGTLAAERVPATFFVMGSRLAAETGSGAKLVAAGHQLGNHTYNHTRMIFVGPGTVAAEVDRTNELIRQAGQQGEIPFRPPNGKKLLMLPLHLSEIGQRTVMWDVEPDSGATPTADEIVTMVREQSRPGSIILLHPWYASGAPTRAAIGGLVRALKADGYRFVTVNDLLSR</sequence>
<dbReference type="Pfam" id="PF01522">
    <property type="entry name" value="Polysacc_deac_1"/>
    <property type="match status" value="1"/>
</dbReference>
<dbReference type="PANTHER" id="PTHR10587:SF125">
    <property type="entry name" value="POLYSACCHARIDE DEACETYLASE YHEN-RELATED"/>
    <property type="match status" value="1"/>
</dbReference>
<dbReference type="PANTHER" id="PTHR10587">
    <property type="entry name" value="GLYCOSYL TRANSFERASE-RELATED"/>
    <property type="match status" value="1"/>
</dbReference>
<comment type="caution">
    <text evidence="2">The sequence shown here is derived from an EMBL/GenBank/DDBJ whole genome shotgun (WGS) entry which is preliminary data.</text>
</comment>
<gene>
    <name evidence="2" type="ORF">GCM10009560_78200</name>
</gene>
<dbReference type="EMBL" id="BAAAHQ010000065">
    <property type="protein sequence ID" value="GAA0954335.1"/>
    <property type="molecule type" value="Genomic_DNA"/>
</dbReference>
<evidence type="ECO:0000313" key="2">
    <source>
        <dbReference type="EMBL" id="GAA0954335.1"/>
    </source>
</evidence>
<accession>A0ABP4BU26</accession>